<gene>
    <name evidence="1" type="ORF">LEMA_uP015770.1</name>
</gene>
<dbReference type="GeneID" id="13290296"/>
<dbReference type="AlphaFoldDB" id="E5A9V6"/>
<dbReference type="HOGENOM" id="CLU_2758256_0_0_1"/>
<reference evidence="2" key="1">
    <citation type="journal article" date="2011" name="Nat. Commun.">
        <title>Effector diversification within compartments of the Leptosphaeria maculans genome affected by Repeat-Induced Point mutations.</title>
        <authorList>
            <person name="Rouxel T."/>
            <person name="Grandaubert J."/>
            <person name="Hane J.K."/>
            <person name="Hoede C."/>
            <person name="van de Wouw A.P."/>
            <person name="Couloux A."/>
            <person name="Dominguez V."/>
            <person name="Anthouard V."/>
            <person name="Bally P."/>
            <person name="Bourras S."/>
            <person name="Cozijnsen A.J."/>
            <person name="Ciuffetti L.M."/>
            <person name="Degrave A."/>
            <person name="Dilmaghani A."/>
            <person name="Duret L."/>
            <person name="Fudal I."/>
            <person name="Goodwin S.B."/>
            <person name="Gout L."/>
            <person name="Glaser N."/>
            <person name="Linglin J."/>
            <person name="Kema G.H.J."/>
            <person name="Lapalu N."/>
            <person name="Lawrence C.B."/>
            <person name="May K."/>
            <person name="Meyer M."/>
            <person name="Ollivier B."/>
            <person name="Poulain J."/>
            <person name="Schoch C.L."/>
            <person name="Simon A."/>
            <person name="Spatafora J.W."/>
            <person name="Stachowiak A."/>
            <person name="Turgeon B.G."/>
            <person name="Tyler B.M."/>
            <person name="Vincent D."/>
            <person name="Weissenbach J."/>
            <person name="Amselem J."/>
            <person name="Quesneville H."/>
            <person name="Oliver R.P."/>
            <person name="Wincker P."/>
            <person name="Balesdent M.-H."/>
            <person name="Howlett B.J."/>
        </authorList>
    </citation>
    <scope>NUCLEOTIDE SEQUENCE [LARGE SCALE GENOMIC DNA]</scope>
    <source>
        <strain evidence="2">JN3 / isolate v23.1.3 / race Av1-4-5-6-7-8</strain>
    </source>
</reference>
<dbReference type="RefSeq" id="XP_003843926.1">
    <property type="nucleotide sequence ID" value="XM_003843878.1"/>
</dbReference>
<evidence type="ECO:0000313" key="1">
    <source>
        <dbReference type="EMBL" id="CBY00447.1"/>
    </source>
</evidence>
<organism evidence="2">
    <name type="scientific">Leptosphaeria maculans (strain JN3 / isolate v23.1.3 / race Av1-4-5-6-7-8)</name>
    <name type="common">Blackleg fungus</name>
    <name type="synonym">Phoma lingam</name>
    <dbReference type="NCBI Taxonomy" id="985895"/>
    <lineage>
        <taxon>Eukaryota</taxon>
        <taxon>Fungi</taxon>
        <taxon>Dikarya</taxon>
        <taxon>Ascomycota</taxon>
        <taxon>Pezizomycotina</taxon>
        <taxon>Dothideomycetes</taxon>
        <taxon>Pleosporomycetidae</taxon>
        <taxon>Pleosporales</taxon>
        <taxon>Pleosporineae</taxon>
        <taxon>Leptosphaeriaceae</taxon>
        <taxon>Plenodomus</taxon>
        <taxon>Plenodomus lingam/Leptosphaeria maculans species complex</taxon>
    </lineage>
</organism>
<proteinExistence type="predicted"/>
<keyword evidence="2" id="KW-1185">Reference proteome</keyword>
<dbReference type="InParanoid" id="E5A9V6"/>
<protein>
    <submittedName>
        <fullName evidence="1">Predicted protein</fullName>
    </submittedName>
</protein>
<dbReference type="VEuPathDB" id="FungiDB:LEMA_uP015770.1"/>
<name>E5A9V6_LEPMJ</name>
<accession>E5A9V6</accession>
<sequence length="70" mass="7718">MHDKWQAAANTQTTHSLIGVFPALQGQDCTSRRDYRTGEDPNRRLQVATLWAANDSSLIEHDASEGSSGF</sequence>
<dbReference type="EMBL" id="FP929138">
    <property type="protein sequence ID" value="CBY00447.1"/>
    <property type="molecule type" value="Genomic_DNA"/>
</dbReference>
<evidence type="ECO:0000313" key="2">
    <source>
        <dbReference type="Proteomes" id="UP000002668"/>
    </source>
</evidence>
<dbReference type="Proteomes" id="UP000002668">
    <property type="component" value="Genome"/>
</dbReference>